<feature type="region of interest" description="Disordered" evidence="7">
    <location>
        <begin position="720"/>
        <end position="743"/>
    </location>
</feature>
<gene>
    <name evidence="6" type="primary">glgE</name>
    <name evidence="9" type="ORF">EGT70_17585</name>
</gene>
<proteinExistence type="inferred from homology"/>
<dbReference type="Proteomes" id="UP000269379">
    <property type="component" value="Chromosome 1"/>
</dbReference>
<comment type="similarity">
    <text evidence="6">Belongs to the glycosyl hydrolase 13 family. GlgE subfamily.</text>
</comment>
<dbReference type="AlphaFoldDB" id="A0AAX1X2I4"/>
<organism evidence="9 10">
    <name type="scientific">Burkholderia mallei</name>
    <name type="common">Pseudomonas mallei</name>
    <dbReference type="NCBI Taxonomy" id="13373"/>
    <lineage>
        <taxon>Bacteria</taxon>
        <taxon>Pseudomonadati</taxon>
        <taxon>Pseudomonadota</taxon>
        <taxon>Betaproteobacteria</taxon>
        <taxon>Burkholderiales</taxon>
        <taxon>Burkholderiaceae</taxon>
        <taxon>Burkholderia</taxon>
        <taxon>pseudomallei group</taxon>
    </lineage>
</organism>
<evidence type="ECO:0000256" key="5">
    <source>
        <dbReference type="ARBA" id="ARBA00048735"/>
    </source>
</evidence>
<dbReference type="CDD" id="cd11344">
    <property type="entry name" value="AmyAc_GlgE_like"/>
    <property type="match status" value="1"/>
</dbReference>
<dbReference type="Gene3D" id="2.60.40.1180">
    <property type="entry name" value="Golgi alpha-mannosidase II"/>
    <property type="match status" value="1"/>
</dbReference>
<comment type="catalytic activity">
    <reaction evidence="5 6">
        <text>alpha-maltose 1-phosphate + [(1-&gt;4)-alpha-D-glucosyl](n) = [(1-&gt;4)-alpha-D-glucosyl](n+2) + phosphate</text>
        <dbReference type="Rhea" id="RHEA:42692"/>
        <dbReference type="Rhea" id="RHEA-COMP:9584"/>
        <dbReference type="Rhea" id="RHEA-COMP:10183"/>
        <dbReference type="ChEBI" id="CHEBI:15444"/>
        <dbReference type="ChEBI" id="CHEBI:43474"/>
        <dbReference type="ChEBI" id="CHEBI:63576"/>
        <dbReference type="EC" id="2.4.99.16"/>
    </reaction>
</comment>
<protein>
    <recommendedName>
        <fullName evidence="6">Alpha-1,4-glucan:maltose-1-phosphate maltosyltransferase</fullName>
        <shortName evidence="6">GMPMT</shortName>
        <ecNumber evidence="6">2.4.99.16</ecNumber>
    </recommendedName>
    <alternativeName>
        <fullName evidence="6">(1-&gt;4)-alpha-D-glucan:maltose-1-phosphate alpha-D-maltosyltransferase</fullName>
    </alternativeName>
</protein>
<dbReference type="Gene3D" id="2.60.40.10">
    <property type="entry name" value="Immunoglobulins"/>
    <property type="match status" value="1"/>
</dbReference>
<reference evidence="10" key="1">
    <citation type="submission" date="2018-10" db="EMBL/GenBank/DDBJ databases">
        <title>FDA dAtabase for Regulatory Grade micrObial Sequences (FDA-ARGOS): Supporting development and validation of Infectious Disease Dx tests.</title>
        <authorList>
            <person name="Minogue T."/>
            <person name="Wolcott M."/>
            <person name="Wasieloski L."/>
            <person name="Aguilar W."/>
            <person name="Moore D."/>
            <person name="Jaissle J."/>
            <person name="Tallon L."/>
            <person name="Sadzewicz L."/>
            <person name="Zhao X."/>
            <person name="Vavikolanu K."/>
            <person name="Mehta A."/>
            <person name="Aluvathingal J."/>
            <person name="Nadendla S."/>
            <person name="Yan Y."/>
            <person name="Sichtig H."/>
        </authorList>
    </citation>
    <scope>NUCLEOTIDE SEQUENCE [LARGE SCALE GENOMIC DNA]</scope>
    <source>
        <strain evidence="10">FDAARGOS_588</strain>
    </source>
</reference>
<feature type="binding site" evidence="6">
    <location>
        <position position="817"/>
    </location>
    <ligand>
        <name>alpha-maltose 1-phosphate</name>
        <dbReference type="ChEBI" id="CHEBI:63576"/>
    </ligand>
</feature>
<keyword evidence="3 6" id="KW-0808">Transferase</keyword>
<evidence type="ECO:0000256" key="4">
    <source>
        <dbReference type="ARBA" id="ARBA00023277"/>
    </source>
</evidence>
<comment type="caution">
    <text evidence="9">The sequence shown here is derived from an EMBL/GenBank/DDBJ whole genome shotgun (WGS) entry which is preliminary data.</text>
</comment>
<dbReference type="InterPro" id="IPR021828">
    <property type="entry name" value="GlgE_dom_N/S"/>
</dbReference>
<sequence>MQAFRCRDVIPSMETRPSFAPNLYFCDARLVGPLHAWPPLFERVAAWGFDHVLIGGLWAASRRGYPRHVADPDRPAESFATSLDATSALARLSDSAREHGLRIAVEVVVDRVAREHPLHDAHRDWYVVDERDDALIDPRTAALAHDVAHANVGSAAALDALADWWRARLGALADAGAAAFLVDAPQRMPAHWWAALLRALRQARADLPVIAGVPGREREALAQLACAGFDAAFSSLRWWDLRAPWFVEEHRLLRRVGAPIAFPDAFDGPRLAHDWRQAAPETIERAHRRALWTAAALGTGWLVPMGFERGVAVELMAREPRADAYRAALDSAPFDLSGAIAEANALRRAAPALRGNGEIAQLTGADAPATVLLRGARTALEYDDEAALIAVNPDLAHPAAIAPCAALAGVPGGFTRFAPFADGRRPRMGALEPFALAAGACTLLRAQRARPVTTAPAEDRRGNRPGTRASVTAALAGERIAIERIEPVVDDGRFAVKRVIGERLAVRAAIFADGHARLAAAVQWRAADENGWHEARCAAEGNDAWRADIPLERLGRHLFRVIAWRDDWATLVDEIGKKHAAGQAVALELEEARRLAADVLARAPEANPAALAVLREFAAALDAAPPDQRLALIGAPHVADAFAALRERAFATRDAPVFPVDVERRAARFASWYEMFPRSASDDVRRHGTFDDVVAHLPRIRDMGFDVLYFPPIHPIGTTARKGRNNSLQAAPDDVGSPYAIGSPAGGHTAVHPQLGSLDAFRQLVAAARAHDLEIALDFAVQCSPDHPWLTEHPGWFAWRPDGSLRYAENPPKRYQDIVNPDFYARDAMPALWIALRDVVLFWIDAGVRIFRVDNPHTKPLPFWAWMIADVRARHPDTVFLSEAFTRPSMMYRLAKLGFSQSYTYFTWRESKREFIDYLTELADGPAREYFRPNFFVNTPDINPRHLQQAPRTQFVIRAALAATLSGLWGMYSGFELCESDALPDSEEYRDAEKYELRARDWRRPGHIGDEIARLNRARRDNPALQTHLGIRFAHAPNDAVLVFSKATPAHDNVVVVAISLDPWHPQATDFTLDAALYRGWGIADGERLVAVDQTADHVETWHGRRHYVALDPHVRPFAIWRVAPAAGVARGARDDARDVPAQEVHER</sequence>
<feature type="active site" description="Nucleophile" evidence="6">
    <location>
        <position position="854"/>
    </location>
</feature>
<dbReference type="GO" id="GO:0016758">
    <property type="term" value="F:hexosyltransferase activity"/>
    <property type="evidence" value="ECO:0007669"/>
    <property type="project" value="UniProtKB-UniRule"/>
</dbReference>
<dbReference type="EMBL" id="RKJW01000002">
    <property type="protein sequence ID" value="RPA24878.1"/>
    <property type="molecule type" value="Genomic_DNA"/>
</dbReference>
<dbReference type="SUPFAM" id="SSF51445">
    <property type="entry name" value="(Trans)glycosidases"/>
    <property type="match status" value="2"/>
</dbReference>
<evidence type="ECO:0000259" key="8">
    <source>
        <dbReference type="SMART" id="SM00642"/>
    </source>
</evidence>
<feature type="domain" description="Glycosyl hydrolase family 13 catalytic" evidence="8">
    <location>
        <begin position="674"/>
        <end position="1019"/>
    </location>
</feature>
<dbReference type="Gene3D" id="1.20.58.80">
    <property type="entry name" value="Phosphotransferase system, lactose/cellobiose-type IIA subunit"/>
    <property type="match status" value="1"/>
</dbReference>
<dbReference type="Gene3D" id="3.20.20.80">
    <property type="entry name" value="Glycosidases"/>
    <property type="match status" value="2"/>
</dbReference>
<dbReference type="InterPro" id="IPR049171">
    <property type="entry name" value="GLGE_C"/>
</dbReference>
<dbReference type="PANTHER" id="PTHR47786:SF2">
    <property type="entry name" value="GLYCOSYL HYDROLASE FAMILY 13 CATALYTIC DOMAIN-CONTAINING PROTEIN"/>
    <property type="match status" value="1"/>
</dbReference>
<accession>A0AAX1X2I4</accession>
<evidence type="ECO:0000313" key="9">
    <source>
        <dbReference type="EMBL" id="RPA24878.1"/>
    </source>
</evidence>
<dbReference type="SMART" id="SM00642">
    <property type="entry name" value="Aamy"/>
    <property type="match status" value="1"/>
</dbReference>
<dbReference type="InterPro" id="IPR013780">
    <property type="entry name" value="Glyco_hydro_b"/>
</dbReference>
<dbReference type="EC" id="2.4.99.16" evidence="6"/>
<feature type="active site" description="Proton donor" evidence="6">
    <location>
        <position position="883"/>
    </location>
</feature>
<dbReference type="InterPro" id="IPR006047">
    <property type="entry name" value="GH13_cat_dom"/>
</dbReference>
<feature type="binding site" evidence="6">
    <location>
        <begin position="994"/>
        <end position="995"/>
    </location>
    <ligand>
        <name>alpha-maltose 1-phosphate</name>
        <dbReference type="ChEBI" id="CHEBI:63576"/>
    </ligand>
</feature>
<evidence type="ECO:0000256" key="3">
    <source>
        <dbReference type="ARBA" id="ARBA00022679"/>
    </source>
</evidence>
<comment type="function">
    <text evidence="6">Maltosyltransferase that uses maltose 1-phosphate (M1P) as the sugar donor to elongate linear or branched alpha-(1-&gt;4)-glucans. Is involved in a branched alpha-glucan biosynthetic pathway from trehalose, together with TreS, Mak and GlgB.</text>
</comment>
<name>A0AAX1X2I4_BURML</name>
<feature type="binding site" evidence="6">
    <location>
        <position position="722"/>
    </location>
    <ligand>
        <name>alpha-maltose 1-phosphate</name>
        <dbReference type="ChEBI" id="CHEBI:63576"/>
    </ligand>
</feature>
<dbReference type="PANTHER" id="PTHR47786">
    <property type="entry name" value="ALPHA-1,4-GLUCAN:MALTOSE-1-PHOSPHATE MALTOSYLTRANSFERASE"/>
    <property type="match status" value="1"/>
</dbReference>
<keyword evidence="4 6" id="KW-0119">Carbohydrate metabolism</keyword>
<feature type="binding site" evidence="6">
    <location>
        <position position="782"/>
    </location>
    <ligand>
        <name>alpha-maltose 1-phosphate</name>
        <dbReference type="ChEBI" id="CHEBI:63576"/>
    </ligand>
</feature>
<evidence type="ECO:0000256" key="2">
    <source>
        <dbReference type="ARBA" id="ARBA00022676"/>
    </source>
</evidence>
<comment type="subunit">
    <text evidence="1 6">Homodimer.</text>
</comment>
<dbReference type="GO" id="GO:0030979">
    <property type="term" value="P:alpha-glucan biosynthetic process"/>
    <property type="evidence" value="ECO:0007669"/>
    <property type="project" value="UniProtKB-UniRule"/>
</dbReference>
<dbReference type="HAMAP" id="MF_02124">
    <property type="entry name" value="GlgE"/>
    <property type="match status" value="1"/>
</dbReference>
<dbReference type="InterPro" id="IPR026585">
    <property type="entry name" value="GlgE"/>
</dbReference>
<dbReference type="InterPro" id="IPR013783">
    <property type="entry name" value="Ig-like_fold"/>
</dbReference>
<evidence type="ECO:0000256" key="7">
    <source>
        <dbReference type="SAM" id="MobiDB-lite"/>
    </source>
</evidence>
<dbReference type="GO" id="GO:0004553">
    <property type="term" value="F:hydrolase activity, hydrolyzing O-glycosyl compounds"/>
    <property type="evidence" value="ECO:0007669"/>
    <property type="project" value="InterPro"/>
</dbReference>
<dbReference type="InterPro" id="IPR017853">
    <property type="entry name" value="GH"/>
</dbReference>
<feature type="binding site" evidence="6">
    <location>
        <position position="855"/>
    </location>
    <ligand>
        <name>alpha-maltose 1-phosphate</name>
        <dbReference type="ChEBI" id="CHEBI:63576"/>
    </ligand>
</feature>
<keyword evidence="2 6" id="KW-0328">Glycosyltransferase</keyword>
<evidence type="ECO:0000313" key="10">
    <source>
        <dbReference type="Proteomes" id="UP000269379"/>
    </source>
</evidence>
<dbReference type="Pfam" id="PF11896">
    <property type="entry name" value="GlgE_dom_N_S"/>
    <property type="match status" value="1"/>
</dbReference>
<feature type="site" description="Transition state stabilizer" evidence="6">
    <location>
        <position position="941"/>
    </location>
</feature>
<evidence type="ECO:0000256" key="1">
    <source>
        <dbReference type="ARBA" id="ARBA00011738"/>
    </source>
</evidence>
<evidence type="ECO:0000256" key="6">
    <source>
        <dbReference type="HAMAP-Rule" id="MF_02124"/>
    </source>
</evidence>
<dbReference type="Pfam" id="PF21702">
    <property type="entry name" value="GLGE_C"/>
    <property type="match status" value="1"/>
</dbReference>